<dbReference type="EMBL" id="AZFY01000067">
    <property type="protein sequence ID" value="KRM08836.1"/>
    <property type="molecule type" value="Genomic_DNA"/>
</dbReference>
<protein>
    <submittedName>
        <fullName evidence="1">Uncharacterized protein</fullName>
    </submittedName>
</protein>
<comment type="caution">
    <text evidence="1">The sequence shown here is derived from an EMBL/GenBank/DDBJ whole genome shotgun (WGS) entry which is preliminary data.</text>
</comment>
<evidence type="ECO:0000313" key="2">
    <source>
        <dbReference type="Proteomes" id="UP000051966"/>
    </source>
</evidence>
<dbReference type="OrthoDB" id="2080087at2"/>
<gene>
    <name evidence="1" type="ORF">FD41_GL002822</name>
</gene>
<dbReference type="RefSeq" id="WP_056983814.1">
    <property type="nucleotide sequence ID" value="NZ_AZFY01000067.1"/>
</dbReference>
<sequence>MKRKSLIQLVWVIAATIFLGIGIVSTGNGADASSTSDIFRSAYNAGRQKHILTNANMTFKQFKELCKNYVFPSYLKQLKDHPATSFQQYIAKDHYEVPVHQAGEHPQTLSLEAAASTDSKDDSSTDQTNYHMQPGDILIIYGTSSFKEAKIFGHSAIAISDNNILHMPGPNLGTQNWTKKRFFDYYTGRGSYIEVYRMTSHPEYAQEAAQYAYNDMYKTNSPVYNLEPWLYDQAKSYCSKYVYLAYWYGAAKAALRHFITGFHYIMPHNLVADFASGYSPTDVYRVTK</sequence>
<keyword evidence="2" id="KW-1185">Reference proteome</keyword>
<dbReference type="SUPFAM" id="SSF54001">
    <property type="entry name" value="Cysteine proteinases"/>
    <property type="match status" value="1"/>
</dbReference>
<accession>A0A0R1VZ43</accession>
<dbReference type="Gene3D" id="3.90.1720.10">
    <property type="entry name" value="endopeptidase domain like (from Nostoc punctiforme)"/>
    <property type="match status" value="1"/>
</dbReference>
<dbReference type="PATRIC" id="fig|1423743.5.peg.2909"/>
<proteinExistence type="predicted"/>
<reference evidence="1 2" key="1">
    <citation type="journal article" date="2015" name="Genome Announc.">
        <title>Expanding the biotechnology potential of lactobacilli through comparative genomics of 213 strains and associated genera.</title>
        <authorList>
            <person name="Sun Z."/>
            <person name="Harris H.M."/>
            <person name="McCann A."/>
            <person name="Guo C."/>
            <person name="Argimon S."/>
            <person name="Zhang W."/>
            <person name="Yang X."/>
            <person name="Jeffery I.B."/>
            <person name="Cooney J.C."/>
            <person name="Kagawa T.F."/>
            <person name="Liu W."/>
            <person name="Song Y."/>
            <person name="Salvetti E."/>
            <person name="Wrobel A."/>
            <person name="Rasinkangas P."/>
            <person name="Parkhill J."/>
            <person name="Rea M.C."/>
            <person name="O'Sullivan O."/>
            <person name="Ritari J."/>
            <person name="Douillard F.P."/>
            <person name="Paul Ross R."/>
            <person name="Yang R."/>
            <person name="Briner A.E."/>
            <person name="Felis G.E."/>
            <person name="de Vos W.M."/>
            <person name="Barrangou R."/>
            <person name="Klaenhammer T.R."/>
            <person name="Caufield P.W."/>
            <person name="Cui Y."/>
            <person name="Zhang H."/>
            <person name="O'Toole P.W."/>
        </authorList>
    </citation>
    <scope>NUCLEOTIDE SEQUENCE [LARGE SCALE GENOMIC DNA]</scope>
    <source>
        <strain evidence="1 2">DSM 18382</strain>
    </source>
</reference>
<dbReference type="Proteomes" id="UP000051966">
    <property type="component" value="Unassembled WGS sequence"/>
</dbReference>
<name>A0A0R1VZ43_9LACO</name>
<evidence type="ECO:0000313" key="1">
    <source>
        <dbReference type="EMBL" id="KRM08836.1"/>
    </source>
</evidence>
<organism evidence="1 2">
    <name type="scientific">Lentilactobacillus farraginis DSM 18382 = JCM 14108</name>
    <dbReference type="NCBI Taxonomy" id="1423743"/>
    <lineage>
        <taxon>Bacteria</taxon>
        <taxon>Bacillati</taxon>
        <taxon>Bacillota</taxon>
        <taxon>Bacilli</taxon>
        <taxon>Lactobacillales</taxon>
        <taxon>Lactobacillaceae</taxon>
        <taxon>Lentilactobacillus</taxon>
    </lineage>
</organism>
<dbReference type="InterPro" id="IPR038765">
    <property type="entry name" value="Papain-like_cys_pep_sf"/>
</dbReference>
<dbReference type="AlphaFoldDB" id="A0A0R1VZ43"/>